<feature type="compositionally biased region" description="Basic and acidic residues" evidence="1">
    <location>
        <begin position="58"/>
        <end position="83"/>
    </location>
</feature>
<proteinExistence type="predicted"/>
<feature type="region of interest" description="Disordered" evidence="1">
    <location>
        <begin position="58"/>
        <end position="95"/>
    </location>
</feature>
<evidence type="ECO:0000313" key="2">
    <source>
        <dbReference type="EMBL" id="DAE31333.1"/>
    </source>
</evidence>
<dbReference type="EMBL" id="BK059107">
    <property type="protein sequence ID" value="DAE31333.1"/>
    <property type="molecule type" value="Genomic_DNA"/>
</dbReference>
<reference evidence="2" key="1">
    <citation type="journal article" date="2021" name="Proc. Natl. Acad. Sci. U.S.A.">
        <title>A Catalog of Tens of Thousands of Viruses from Human Metagenomes Reveals Hidden Associations with Chronic Diseases.</title>
        <authorList>
            <person name="Tisza M.J."/>
            <person name="Buck C.B."/>
        </authorList>
    </citation>
    <scope>NUCLEOTIDE SEQUENCE</scope>
    <source>
        <strain evidence="2">CtDJ83</strain>
    </source>
</reference>
<evidence type="ECO:0000256" key="1">
    <source>
        <dbReference type="SAM" id="MobiDB-lite"/>
    </source>
</evidence>
<accession>A0A8S5RJV5</accession>
<name>A0A8S5RJV5_9VIRU</name>
<feature type="compositionally biased region" description="Basic and acidic residues" evidence="1">
    <location>
        <begin position="205"/>
        <end position="214"/>
    </location>
</feature>
<organism evidence="2">
    <name type="scientific">virus sp. ctDJ83</name>
    <dbReference type="NCBI Taxonomy" id="2827625"/>
    <lineage>
        <taxon>Viruses</taxon>
    </lineage>
</organism>
<protein>
    <submittedName>
        <fullName evidence="2">Uncharacterized protein</fullName>
    </submittedName>
</protein>
<feature type="region of interest" description="Disordered" evidence="1">
    <location>
        <begin position="178"/>
        <end position="214"/>
    </location>
</feature>
<sequence>MKTKILQTLKQRYSNLGVSEKAFDGVADLLSKTITEESKIEEGVGYAEAFLKAYQSDLDKERGSASQLRKELEELKKPKKEETNTPTPPSDPNGEILKQVLETLQAQGKEIQALRGERSHEGKLSQINALLAEKKVPTSFSVMALSGRTFDEGTNIEELVSNIEEGYKKFQEEVANETFKGGAKPDSGGGGTGDELDAIITQTKEGTKSILNEK</sequence>